<dbReference type="InterPro" id="IPR024310">
    <property type="entry name" value="NUT"/>
</dbReference>
<evidence type="ECO:0000313" key="3">
    <source>
        <dbReference type="EMBL" id="ELW51766.1"/>
    </source>
</evidence>
<dbReference type="PANTHER" id="PTHR22879:SF14">
    <property type="entry name" value="NUT FAMILY MEMBER 2A-RELATED"/>
    <property type="match status" value="1"/>
</dbReference>
<gene>
    <name evidence="3" type="ORF">TREES_T100016183</name>
</gene>
<feature type="domain" description="Nuclear Testis protein N-terminal" evidence="2">
    <location>
        <begin position="53"/>
        <end position="176"/>
    </location>
</feature>
<reference evidence="4" key="2">
    <citation type="journal article" date="2013" name="Nat. Commun.">
        <title>Genome of the Chinese tree shrew.</title>
        <authorList>
            <person name="Fan Y."/>
            <person name="Huang Z.Y."/>
            <person name="Cao C.C."/>
            <person name="Chen C.S."/>
            <person name="Chen Y.X."/>
            <person name="Fan D.D."/>
            <person name="He J."/>
            <person name="Hou H.L."/>
            <person name="Hu L."/>
            <person name="Hu X.T."/>
            <person name="Jiang X.T."/>
            <person name="Lai R."/>
            <person name="Lang Y.S."/>
            <person name="Liang B."/>
            <person name="Liao S.G."/>
            <person name="Mu D."/>
            <person name="Ma Y.Y."/>
            <person name="Niu Y.Y."/>
            <person name="Sun X.Q."/>
            <person name="Xia J.Q."/>
            <person name="Xiao J."/>
            <person name="Xiong Z.Q."/>
            <person name="Xu L."/>
            <person name="Yang L."/>
            <person name="Zhang Y."/>
            <person name="Zhao W."/>
            <person name="Zhao X.D."/>
            <person name="Zheng Y.T."/>
            <person name="Zhou J.M."/>
            <person name="Zhu Y.B."/>
            <person name="Zhang G.J."/>
            <person name="Wang J."/>
            <person name="Yao Y.G."/>
        </authorList>
    </citation>
    <scope>NUCLEOTIDE SEQUENCE [LARGE SCALE GENOMIC DNA]</scope>
</reference>
<evidence type="ECO:0000313" key="4">
    <source>
        <dbReference type="Proteomes" id="UP000011518"/>
    </source>
</evidence>
<keyword evidence="4" id="KW-1185">Reference proteome</keyword>
<accession>L9JML5</accession>
<comment type="similarity">
    <text evidence="1">Belongs to the NUT family.</text>
</comment>
<organism evidence="3 4">
    <name type="scientific">Tupaia chinensis</name>
    <name type="common">Chinese tree shrew</name>
    <name type="synonym">Tupaia belangeri chinensis</name>
    <dbReference type="NCBI Taxonomy" id="246437"/>
    <lineage>
        <taxon>Eukaryota</taxon>
        <taxon>Metazoa</taxon>
        <taxon>Chordata</taxon>
        <taxon>Craniata</taxon>
        <taxon>Vertebrata</taxon>
        <taxon>Euteleostomi</taxon>
        <taxon>Mammalia</taxon>
        <taxon>Eutheria</taxon>
        <taxon>Euarchontoglires</taxon>
        <taxon>Scandentia</taxon>
        <taxon>Tupaiidae</taxon>
        <taxon>Tupaia</taxon>
    </lineage>
</organism>
<dbReference type="EMBL" id="KB320965">
    <property type="protein sequence ID" value="ELW51766.1"/>
    <property type="molecule type" value="Genomic_DNA"/>
</dbReference>
<sequence length="177" mass="18817">MDTSRHLPVTDSDFSKTESATCYTWYFLDYVFSLCAERTITAKITQPISMDVTVTGGADGAPPLLLAAPAVQTLTLAPSAGVSQVIRGGLTPAQPPPAPALVAQITPIMAPATTGTQPQMAFADGHLGASQAKASLDDSCIPGSVYRNFRRWQRFKTLARSHLPQSPDGEALSCFFM</sequence>
<protein>
    <submittedName>
        <fullName evidence="3">Protein FAM22G</fullName>
    </submittedName>
</protein>
<dbReference type="PANTHER" id="PTHR22879">
    <property type="entry name" value="NUT FAMILY MEMBER 1"/>
    <property type="match status" value="1"/>
</dbReference>
<dbReference type="STRING" id="246437.L9JML5"/>
<evidence type="ECO:0000259" key="2">
    <source>
        <dbReference type="Pfam" id="PF12881"/>
    </source>
</evidence>
<evidence type="ECO:0000256" key="1">
    <source>
        <dbReference type="ARBA" id="ARBA00010586"/>
    </source>
</evidence>
<dbReference type="AlphaFoldDB" id="L9JML5"/>
<proteinExistence type="inferred from homology"/>
<name>L9JML5_TUPCH</name>
<dbReference type="InParanoid" id="L9JML5"/>
<dbReference type="Pfam" id="PF12881">
    <property type="entry name" value="NUT"/>
    <property type="match status" value="1"/>
</dbReference>
<dbReference type="InterPro" id="IPR024309">
    <property type="entry name" value="NUT_N"/>
</dbReference>
<dbReference type="Proteomes" id="UP000011518">
    <property type="component" value="Unassembled WGS sequence"/>
</dbReference>
<reference evidence="4" key="1">
    <citation type="submission" date="2012-07" db="EMBL/GenBank/DDBJ databases">
        <title>Genome of the Chinese tree shrew, a rising model animal genetically related to primates.</title>
        <authorList>
            <person name="Zhang G."/>
            <person name="Fan Y."/>
            <person name="Yao Y."/>
            <person name="Huang Z."/>
        </authorList>
    </citation>
    <scope>NUCLEOTIDE SEQUENCE [LARGE SCALE GENOMIC DNA]</scope>
</reference>